<dbReference type="RefSeq" id="WP_129199003.1">
    <property type="nucleotide sequence ID" value="NZ_CP032487.1"/>
</dbReference>
<feature type="transmembrane region" description="Helical" evidence="1">
    <location>
        <begin position="46"/>
        <end position="68"/>
    </location>
</feature>
<keyword evidence="1" id="KW-0812">Transmembrane</keyword>
<keyword evidence="1" id="KW-1133">Transmembrane helix</keyword>
<evidence type="ECO:0000256" key="1">
    <source>
        <dbReference type="SAM" id="Phobius"/>
    </source>
</evidence>
<feature type="transmembrane region" description="Helical" evidence="1">
    <location>
        <begin position="153"/>
        <end position="172"/>
    </location>
</feature>
<accession>A0ABX5R5L4</accession>
<dbReference type="Proteomes" id="UP000288804">
    <property type="component" value="Chromosome"/>
</dbReference>
<keyword evidence="3" id="KW-1185">Reference proteome</keyword>
<dbReference type="EMBL" id="CP032487">
    <property type="protein sequence ID" value="QAX80919.1"/>
    <property type="molecule type" value="Genomic_DNA"/>
</dbReference>
<sequence length="211" mass="23885">MLAGDEKSDNEKNLEMERMKITVDIWKTVIDTQKHFNDLEMKVRNFGILVLSAFIGAIGVSFNSGYFFSIYGINAPVAFILSFGATIIWFLIYFVDVYWYHPLLLGAVKHGASIEKGLIDIMPEIGLTTRIGKESPTQIFWKKDVHSTTKAKLFYFGVLIVLIISTTLLFFADKPGKKETSDISLDCNRHESYDGYKCTISNIHSLHIGDK</sequence>
<gene>
    <name evidence="2" type="ORF">D5F51_21785</name>
</gene>
<evidence type="ECO:0000313" key="2">
    <source>
        <dbReference type="EMBL" id="QAX80919.1"/>
    </source>
</evidence>
<reference evidence="3" key="1">
    <citation type="submission" date="2018-09" db="EMBL/GenBank/DDBJ databases">
        <title>Yersinia hibernicus sp. nov.</title>
        <authorList>
            <person name="Nguyen S.V."/>
            <person name="Mundanda D.M."/>
            <person name="Anes J."/>
            <person name="Fanning S."/>
        </authorList>
    </citation>
    <scope>NUCLEOTIDE SEQUENCE [LARGE SCALE GENOMIC DNA]</scope>
    <source>
        <strain evidence="3">CFS1934</strain>
    </source>
</reference>
<name>A0ABX5R5L4_9GAMM</name>
<feature type="transmembrane region" description="Helical" evidence="1">
    <location>
        <begin position="75"/>
        <end position="95"/>
    </location>
</feature>
<keyword evidence="1" id="KW-0472">Membrane</keyword>
<organism evidence="2 3">
    <name type="scientific">Yersinia hibernica</name>
    <dbReference type="NCBI Taxonomy" id="2339259"/>
    <lineage>
        <taxon>Bacteria</taxon>
        <taxon>Pseudomonadati</taxon>
        <taxon>Pseudomonadota</taxon>
        <taxon>Gammaproteobacteria</taxon>
        <taxon>Enterobacterales</taxon>
        <taxon>Yersiniaceae</taxon>
        <taxon>Yersinia</taxon>
    </lineage>
</organism>
<proteinExistence type="predicted"/>
<evidence type="ECO:0000313" key="3">
    <source>
        <dbReference type="Proteomes" id="UP000288804"/>
    </source>
</evidence>
<protein>
    <submittedName>
        <fullName evidence="2">Uncharacterized protein</fullName>
    </submittedName>
</protein>